<feature type="transmembrane region" description="Helical" evidence="7">
    <location>
        <begin position="135"/>
        <end position="155"/>
    </location>
</feature>
<dbReference type="Gene3D" id="3.30.70.1450">
    <property type="entry name" value="Regulator of K+ conductance, C-terminal domain"/>
    <property type="match status" value="2"/>
</dbReference>
<comment type="subcellular location">
    <subcellularLocation>
        <location evidence="1">Membrane</location>
        <topology evidence="1">Multi-pass membrane protein</topology>
    </subcellularLocation>
</comment>
<dbReference type="InterPro" id="IPR031312">
    <property type="entry name" value="Na/sul_symport_CS"/>
</dbReference>
<dbReference type="PROSITE" id="PS51202">
    <property type="entry name" value="RCK_C"/>
    <property type="match status" value="2"/>
</dbReference>
<keyword evidence="6 7" id="KW-0472">Membrane</keyword>
<keyword evidence="10" id="KW-1185">Reference proteome</keyword>
<evidence type="ECO:0000313" key="9">
    <source>
        <dbReference type="EMBL" id="QNT70462.1"/>
    </source>
</evidence>
<feature type="transmembrane region" description="Helical" evidence="7">
    <location>
        <begin position="95"/>
        <end position="123"/>
    </location>
</feature>
<dbReference type="KEGG" id="dvn:HQ394_15410"/>
<dbReference type="GO" id="GO:0005886">
    <property type="term" value="C:plasma membrane"/>
    <property type="evidence" value="ECO:0007669"/>
    <property type="project" value="TreeGrafter"/>
</dbReference>
<dbReference type="RefSeq" id="WP_190260940.1">
    <property type="nucleotide sequence ID" value="NZ_CP053923.1"/>
</dbReference>
<keyword evidence="3 7" id="KW-0812">Transmembrane</keyword>
<evidence type="ECO:0000256" key="7">
    <source>
        <dbReference type="SAM" id="Phobius"/>
    </source>
</evidence>
<reference evidence="9 10" key="1">
    <citation type="submission" date="2020-05" db="EMBL/GenBank/DDBJ databases">
        <title>Complete closed genome sequence of Defluviicoccus vanus.</title>
        <authorList>
            <person name="Bessarab I."/>
            <person name="Arumugam K."/>
            <person name="Maszenan A.M."/>
            <person name="Seviour R.J."/>
            <person name="Williams R.B."/>
        </authorList>
    </citation>
    <scope>NUCLEOTIDE SEQUENCE [LARGE SCALE GENOMIC DNA]</scope>
    <source>
        <strain evidence="9 10">Ben 114</strain>
    </source>
</reference>
<name>A0A7H1N426_9PROT</name>
<dbReference type="GO" id="GO:0006813">
    <property type="term" value="P:potassium ion transport"/>
    <property type="evidence" value="ECO:0007669"/>
    <property type="project" value="InterPro"/>
</dbReference>
<evidence type="ECO:0000256" key="5">
    <source>
        <dbReference type="ARBA" id="ARBA00022989"/>
    </source>
</evidence>
<keyword evidence="2" id="KW-0813">Transport</keyword>
<keyword evidence="4" id="KW-0677">Repeat</keyword>
<proteinExistence type="predicted"/>
<sequence>MTPQAIFVIGVLATAAALFAINKIRSDIVAMLVVMALMLSGVLTVPQSLAGFADPVVILIAALFVVSEAVVSTGLSTRISEMVMRIGGSSETRLLAVLMAVTAGVGAFMSSTAVVALFIPVAITIANRTGINRRTLLMPLAAAGLTSGMMTLIATAPNLIVDEALKERGLGSLGFFGFTPFGIAILVVAIAYMLLVGRRLLAAKDKGLNVATDARTVKDLADAYGLDTRVARLRVLPVSPLHDHTVVRMGLRTRYGVVVVGFDKGRGNSHVFIPALLETVFRVGDAFYVVGDEEQIATLCDEMKLERLPRLPEHLARQALQEIGFAEVMLAPTSRLIGRTIGEVEFRSRFAVTVLAVRHRGEAEIADLVNTRLDFGDALLVSGSWDRIQRLGRERNDFVLLTMPEEYKDVAPTGNRAMAALAILLGMVVLMASGLVPNVAAAVIAALAMLACGCVKLDAVYRSINWPTLVLIAGVLPLATALTATGVSAHLAEVLVHALGPLGEMGMLAIVFIITAALGLFISNTATAVLIAPIAIDAALAIGVSPQAFAMTVAIASSAAYATPVSSPVNTIVYEPGGYSFFDFVKVGVPLMALVLVVTVLMAAVIYPQ</sequence>
<dbReference type="AlphaFoldDB" id="A0A7H1N426"/>
<feature type="transmembrane region" description="Helical" evidence="7">
    <location>
        <begin position="175"/>
        <end position="196"/>
    </location>
</feature>
<gene>
    <name evidence="9" type="ORF">HQ394_15410</name>
</gene>
<dbReference type="InterPro" id="IPR036721">
    <property type="entry name" value="RCK_C_sf"/>
</dbReference>
<accession>A0A7H1N426</accession>
<evidence type="ECO:0000256" key="3">
    <source>
        <dbReference type="ARBA" id="ARBA00022692"/>
    </source>
</evidence>
<dbReference type="InterPro" id="IPR006037">
    <property type="entry name" value="RCK_C"/>
</dbReference>
<feature type="transmembrane region" description="Helical" evidence="7">
    <location>
        <begin position="56"/>
        <end position="75"/>
    </location>
</feature>
<dbReference type="PANTHER" id="PTHR43652:SF1">
    <property type="entry name" value="RESPONSE REGULATOR"/>
    <property type="match status" value="1"/>
</dbReference>
<evidence type="ECO:0000256" key="6">
    <source>
        <dbReference type="ARBA" id="ARBA00023136"/>
    </source>
</evidence>
<dbReference type="EMBL" id="CP053923">
    <property type="protein sequence ID" value="QNT70462.1"/>
    <property type="molecule type" value="Genomic_DNA"/>
</dbReference>
<dbReference type="Pfam" id="PF03600">
    <property type="entry name" value="CitMHS"/>
    <property type="match status" value="1"/>
</dbReference>
<dbReference type="Pfam" id="PF02080">
    <property type="entry name" value="TrkA_C"/>
    <property type="match status" value="2"/>
</dbReference>
<feature type="domain" description="RCK C-terminal" evidence="8">
    <location>
        <begin position="313"/>
        <end position="397"/>
    </location>
</feature>
<feature type="transmembrane region" description="Helical" evidence="7">
    <location>
        <begin position="469"/>
        <end position="489"/>
    </location>
</feature>
<dbReference type="SUPFAM" id="SSF116726">
    <property type="entry name" value="TrkA C-terminal domain-like"/>
    <property type="match status" value="2"/>
</dbReference>
<dbReference type="InterPro" id="IPR004680">
    <property type="entry name" value="Cit_transptr-like_dom"/>
</dbReference>
<feature type="transmembrane region" description="Helical" evidence="7">
    <location>
        <begin position="587"/>
        <end position="607"/>
    </location>
</feature>
<feature type="transmembrane region" description="Helical" evidence="7">
    <location>
        <begin position="509"/>
        <end position="536"/>
    </location>
</feature>
<evidence type="ECO:0000259" key="8">
    <source>
        <dbReference type="PROSITE" id="PS51202"/>
    </source>
</evidence>
<protein>
    <submittedName>
        <fullName evidence="9">SLC13 family permease</fullName>
    </submittedName>
</protein>
<evidence type="ECO:0000256" key="1">
    <source>
        <dbReference type="ARBA" id="ARBA00004141"/>
    </source>
</evidence>
<dbReference type="PROSITE" id="PS01271">
    <property type="entry name" value="NA_SULFATE"/>
    <property type="match status" value="1"/>
</dbReference>
<dbReference type="InterPro" id="IPR051679">
    <property type="entry name" value="DASS-Related_Transporters"/>
</dbReference>
<feature type="transmembrane region" description="Helical" evidence="7">
    <location>
        <begin position="439"/>
        <end position="457"/>
    </location>
</feature>
<evidence type="ECO:0000256" key="4">
    <source>
        <dbReference type="ARBA" id="ARBA00022737"/>
    </source>
</evidence>
<dbReference type="GO" id="GO:0008324">
    <property type="term" value="F:monoatomic cation transmembrane transporter activity"/>
    <property type="evidence" value="ECO:0007669"/>
    <property type="project" value="InterPro"/>
</dbReference>
<dbReference type="Proteomes" id="UP000516369">
    <property type="component" value="Chromosome"/>
</dbReference>
<dbReference type="PANTHER" id="PTHR43652">
    <property type="entry name" value="BASIC AMINO ACID ANTIPORTER YFCC-RELATED"/>
    <property type="match status" value="1"/>
</dbReference>
<evidence type="ECO:0000256" key="2">
    <source>
        <dbReference type="ARBA" id="ARBA00022448"/>
    </source>
</evidence>
<evidence type="ECO:0000313" key="10">
    <source>
        <dbReference type="Proteomes" id="UP000516369"/>
    </source>
</evidence>
<keyword evidence="5 7" id="KW-1133">Transmembrane helix</keyword>
<organism evidence="9 10">
    <name type="scientific">Defluviicoccus vanus</name>
    <dbReference type="NCBI Taxonomy" id="111831"/>
    <lineage>
        <taxon>Bacteria</taxon>
        <taxon>Pseudomonadati</taxon>
        <taxon>Pseudomonadota</taxon>
        <taxon>Alphaproteobacteria</taxon>
        <taxon>Rhodospirillales</taxon>
        <taxon>Rhodospirillaceae</taxon>
        <taxon>Defluviicoccus</taxon>
    </lineage>
</organism>
<feature type="transmembrane region" description="Helical" evidence="7">
    <location>
        <begin position="30"/>
        <end position="49"/>
    </location>
</feature>
<feature type="domain" description="RCK C-terminal" evidence="8">
    <location>
        <begin position="218"/>
        <end position="305"/>
    </location>
</feature>